<gene>
    <name evidence="4" type="ORF">I7I53_05678</name>
</gene>
<dbReference type="SUPFAM" id="SSF56601">
    <property type="entry name" value="beta-lactamase/transpeptidase-like"/>
    <property type="match status" value="1"/>
</dbReference>
<name>A0A8A1LVM1_AJEC8</name>
<dbReference type="InterPro" id="IPR001466">
    <property type="entry name" value="Beta-lactam-related"/>
</dbReference>
<proteinExistence type="predicted"/>
<dbReference type="PANTHER" id="PTHR22935">
    <property type="entry name" value="PENICILLIN-BINDING PROTEIN"/>
    <property type="match status" value="1"/>
</dbReference>
<evidence type="ECO:0000313" key="5">
    <source>
        <dbReference type="Proteomes" id="UP000663419"/>
    </source>
</evidence>
<feature type="signal peptide" evidence="1">
    <location>
        <begin position="1"/>
        <end position="21"/>
    </location>
</feature>
<dbReference type="EMBL" id="CP069106">
    <property type="protein sequence ID" value="QSS57255.1"/>
    <property type="molecule type" value="Genomic_DNA"/>
</dbReference>
<dbReference type="Gene3D" id="3.40.710.10">
    <property type="entry name" value="DD-peptidase/beta-lactamase superfamily"/>
    <property type="match status" value="1"/>
</dbReference>
<evidence type="ECO:0000259" key="2">
    <source>
        <dbReference type="Pfam" id="PF00144"/>
    </source>
</evidence>
<keyword evidence="1" id="KW-0732">Signal</keyword>
<protein>
    <submittedName>
        <fullName evidence="4">Beta-lactamase</fullName>
    </submittedName>
</protein>
<dbReference type="InterPro" id="IPR058664">
    <property type="entry name" value="ARB_00930-like_C"/>
</dbReference>
<evidence type="ECO:0000256" key="1">
    <source>
        <dbReference type="SAM" id="SignalP"/>
    </source>
</evidence>
<reference evidence="4" key="1">
    <citation type="submission" date="2021-01" db="EMBL/GenBank/DDBJ databases">
        <title>Chromosome-level genome assembly of a human fungal pathogen reveals clustering of transcriptionally co-regulated genes.</title>
        <authorList>
            <person name="Voorhies M."/>
            <person name="Cohen S."/>
            <person name="Shea T.P."/>
            <person name="Petrus S."/>
            <person name="Munoz J.F."/>
            <person name="Poplawski S."/>
            <person name="Goldman W.E."/>
            <person name="Michael T."/>
            <person name="Cuomo C.A."/>
            <person name="Sil A."/>
            <person name="Beyhan S."/>
        </authorList>
    </citation>
    <scope>NUCLEOTIDE SEQUENCE</scope>
    <source>
        <strain evidence="4">H88</strain>
    </source>
</reference>
<feature type="domain" description="Beta-lactamase-like ARB-00930-like C-terminal" evidence="3">
    <location>
        <begin position="431"/>
        <end position="595"/>
    </location>
</feature>
<dbReference type="VEuPathDB" id="FungiDB:I7I53_05678"/>
<dbReference type="InterPro" id="IPR051478">
    <property type="entry name" value="Beta-lactamase-like_AB/R"/>
</dbReference>
<accession>A0A8A1LVM1</accession>
<evidence type="ECO:0000259" key="3">
    <source>
        <dbReference type="Pfam" id="PF26335"/>
    </source>
</evidence>
<dbReference type="InterPro" id="IPR012338">
    <property type="entry name" value="Beta-lactam/transpept-like"/>
</dbReference>
<dbReference type="Pfam" id="PF00144">
    <property type="entry name" value="Beta-lactamase"/>
    <property type="match status" value="1"/>
</dbReference>
<dbReference type="AlphaFoldDB" id="A0A8A1LVM1"/>
<feature type="domain" description="Beta-lactamase-related" evidence="2">
    <location>
        <begin position="96"/>
        <end position="420"/>
    </location>
</feature>
<dbReference type="Proteomes" id="UP000663419">
    <property type="component" value="Chromosome 5"/>
</dbReference>
<feature type="chain" id="PRO_5034488379" evidence="1">
    <location>
        <begin position="22"/>
        <end position="600"/>
    </location>
</feature>
<organism evidence="4 5">
    <name type="scientific">Ajellomyces capsulatus (strain H88)</name>
    <name type="common">Darling's disease fungus</name>
    <name type="synonym">Histoplasma capsulatum</name>
    <dbReference type="NCBI Taxonomy" id="544711"/>
    <lineage>
        <taxon>Eukaryota</taxon>
        <taxon>Fungi</taxon>
        <taxon>Dikarya</taxon>
        <taxon>Ascomycota</taxon>
        <taxon>Pezizomycotina</taxon>
        <taxon>Eurotiomycetes</taxon>
        <taxon>Eurotiomycetidae</taxon>
        <taxon>Onygenales</taxon>
        <taxon>Ajellomycetaceae</taxon>
        <taxon>Histoplasma</taxon>
    </lineage>
</organism>
<dbReference type="PANTHER" id="PTHR22935:SF97">
    <property type="entry name" value="BETA-LACTAMASE-RELATED DOMAIN-CONTAINING PROTEIN"/>
    <property type="match status" value="1"/>
</dbReference>
<dbReference type="Pfam" id="PF26335">
    <property type="entry name" value="ARB_00930_C"/>
    <property type="match status" value="1"/>
</dbReference>
<evidence type="ECO:0000313" key="4">
    <source>
        <dbReference type="EMBL" id="QSS57255.1"/>
    </source>
</evidence>
<sequence>MSLCFIRFTLTLLLLCKNLYAADCPLLSQAFPPPRMLSSSSTWKKAIEDFESNLKELLSQSTDLDARTTSFSINIFSSHEENLLYGYHHDAPGLKGSIAKGQKLNGDTMYRIASISKVMTLYTFLIEAGFKYFNEPVAKFVPEIEREIQRQWGNLDDTLVSQWREITVGSLASQLSGIGRDYYNDMASRVNQTVTTQFGLPALSDSEIPRCGQRGPHFDPCTRRDMFAEFIGRHPVFAPFSTAIYSNVAFDIIGYALEQITNVPFKKSVKRSIIDRLKLKRFGVETPPATWGIIPSDPVTSYWNASVGSGNPAVGFYSSASDLARVGQSILQSRLISETDTRRWLKPNSHTSSLLSSVGSPWEIYRSSSPRLVDFYTKFGDLGSYGSAIALIPDYDVGFTVLAAGANPGRQRTLLADLIGSLLSATLEKEARIQAIEAFAGTYTSPYNENDMTTVVKISDEKDSAGPGLAIDSFYLNGVSFEDLVGAFIGEPRGTFPKVGLRLQPTGLTARYANRSRGSVRSRTSFRVIADIPEPGANNNMTKEKIFSGPCKTWMSIDGLRYGGRSIDELVFELDGAGKAVALEMRITQQTLLRTDGGSP</sequence>